<comment type="caution">
    <text evidence="18">The sequence shown here is derived from an EMBL/GenBank/DDBJ whole genome shotgun (WGS) entry which is preliminary data.</text>
</comment>
<evidence type="ECO:0000256" key="3">
    <source>
        <dbReference type="ARBA" id="ARBA00004910"/>
    </source>
</evidence>
<evidence type="ECO:0000256" key="10">
    <source>
        <dbReference type="ARBA" id="ARBA00022857"/>
    </source>
</evidence>
<dbReference type="EC" id="1.1.1.193" evidence="13"/>
<dbReference type="STRING" id="1795632.TH606_09605"/>
<comment type="pathway">
    <text evidence="3 13">Cofactor biosynthesis; riboflavin biosynthesis; 5-amino-6-(D-ribitylamino)uracil from GTP: step 3/4.</text>
</comment>
<proteinExistence type="inferred from homology"/>
<dbReference type="EC" id="3.5.4.26" evidence="13"/>
<keyword evidence="10 13" id="KW-0521">NADP</keyword>
<keyword evidence="19" id="KW-1185">Reference proteome</keyword>
<evidence type="ECO:0000313" key="18">
    <source>
        <dbReference type="EMBL" id="OAG26950.1"/>
    </source>
</evidence>
<feature type="binding site" evidence="15">
    <location>
        <position position="197"/>
    </location>
    <ligand>
        <name>NADP(+)</name>
        <dbReference type="ChEBI" id="CHEBI:58349"/>
    </ligand>
</feature>
<keyword evidence="8 13" id="KW-0378">Hydrolase</keyword>
<evidence type="ECO:0000256" key="5">
    <source>
        <dbReference type="ARBA" id="ARBA00007417"/>
    </source>
</evidence>
<evidence type="ECO:0000256" key="9">
    <source>
        <dbReference type="ARBA" id="ARBA00022833"/>
    </source>
</evidence>
<evidence type="ECO:0000256" key="14">
    <source>
        <dbReference type="PIRSR" id="PIRSR006769-1"/>
    </source>
</evidence>
<dbReference type="GO" id="GO:0008703">
    <property type="term" value="F:5-amino-6-(5-phosphoribosylamino)uracil reductase activity"/>
    <property type="evidence" value="ECO:0007669"/>
    <property type="project" value="UniProtKB-EC"/>
</dbReference>
<evidence type="ECO:0000256" key="8">
    <source>
        <dbReference type="ARBA" id="ARBA00022801"/>
    </source>
</evidence>
<dbReference type="InterPro" id="IPR002734">
    <property type="entry name" value="RibDG_C"/>
</dbReference>
<comment type="cofactor">
    <cofactor evidence="13 16">
        <name>Zn(2+)</name>
        <dbReference type="ChEBI" id="CHEBI:29105"/>
    </cofactor>
    <text evidence="13 16">Binds 1 zinc ion.</text>
</comment>
<comment type="similarity">
    <text evidence="4 13">In the N-terminal section; belongs to the cytidine and deoxycytidylate deaminase family.</text>
</comment>
<comment type="pathway">
    <text evidence="2 13">Cofactor biosynthesis; riboflavin biosynthesis; 5-amino-6-(D-ribitylamino)uracil from GTP: step 2/4.</text>
</comment>
<dbReference type="GO" id="GO:0008835">
    <property type="term" value="F:diaminohydroxyphosphoribosylaminopyrimidine deaminase activity"/>
    <property type="evidence" value="ECO:0007669"/>
    <property type="project" value="UniProtKB-EC"/>
</dbReference>
<dbReference type="GO" id="GO:0009231">
    <property type="term" value="P:riboflavin biosynthetic process"/>
    <property type="evidence" value="ECO:0007669"/>
    <property type="project" value="UniProtKB-UniPathway"/>
</dbReference>
<dbReference type="CDD" id="cd01284">
    <property type="entry name" value="Riboflavin_deaminase-reductase"/>
    <property type="match status" value="1"/>
</dbReference>
<dbReference type="UniPathway" id="UPA00275">
    <property type="reaction ID" value="UER00401"/>
</dbReference>
<dbReference type="Pfam" id="PF00383">
    <property type="entry name" value="dCMP_cyt_deam_1"/>
    <property type="match status" value="1"/>
</dbReference>
<dbReference type="AlphaFoldDB" id="A0A177E686"/>
<evidence type="ECO:0000256" key="11">
    <source>
        <dbReference type="ARBA" id="ARBA00023002"/>
    </source>
</evidence>
<dbReference type="RefSeq" id="WP_082863610.1">
    <property type="nucleotide sequence ID" value="NZ_LSFI01000048.1"/>
</dbReference>
<protein>
    <recommendedName>
        <fullName evidence="13">Riboflavin biosynthesis protein RibD</fullName>
    </recommendedName>
    <domain>
        <recommendedName>
            <fullName evidence="13">Diaminohydroxyphosphoribosylaminopyrimidine deaminase</fullName>
            <shortName evidence="13">DRAP deaminase</shortName>
            <ecNumber evidence="13">3.5.4.26</ecNumber>
        </recommendedName>
        <alternativeName>
            <fullName evidence="13">Riboflavin-specific deaminase</fullName>
        </alternativeName>
    </domain>
    <domain>
        <recommendedName>
            <fullName evidence="13">5-amino-6-(5-phosphoribosylamino)uracil reductase</fullName>
            <ecNumber evidence="13">1.1.1.193</ecNumber>
        </recommendedName>
        <alternativeName>
            <fullName evidence="13">HTP reductase</fullName>
        </alternativeName>
    </domain>
</protein>
<feature type="domain" description="CMP/dCMP-type deaminase" evidence="17">
    <location>
        <begin position="3"/>
        <end position="124"/>
    </location>
</feature>
<dbReference type="NCBIfam" id="TIGR00326">
    <property type="entry name" value="eubact_ribD"/>
    <property type="match status" value="1"/>
</dbReference>
<feature type="binding site" evidence="15">
    <location>
        <position position="155"/>
    </location>
    <ligand>
        <name>NADP(+)</name>
        <dbReference type="ChEBI" id="CHEBI:58349"/>
    </ligand>
</feature>
<evidence type="ECO:0000313" key="19">
    <source>
        <dbReference type="Proteomes" id="UP000076964"/>
    </source>
</evidence>
<evidence type="ECO:0000259" key="17">
    <source>
        <dbReference type="PROSITE" id="PS51747"/>
    </source>
</evidence>
<dbReference type="PROSITE" id="PS51747">
    <property type="entry name" value="CYT_DCMP_DEAMINASES_2"/>
    <property type="match status" value="1"/>
</dbReference>
<organism evidence="18 19">
    <name type="scientific">Thermodesulfatator autotrophicus</name>
    <dbReference type="NCBI Taxonomy" id="1795632"/>
    <lineage>
        <taxon>Bacteria</taxon>
        <taxon>Pseudomonadati</taxon>
        <taxon>Thermodesulfobacteriota</taxon>
        <taxon>Thermodesulfobacteria</taxon>
        <taxon>Thermodesulfobacteriales</taxon>
        <taxon>Thermodesulfatatoraceae</taxon>
        <taxon>Thermodesulfatator</taxon>
    </lineage>
</organism>
<feature type="binding site" evidence="15">
    <location>
        <position position="293"/>
    </location>
    <ligand>
        <name>substrate</name>
    </ligand>
</feature>
<feature type="binding site" evidence="15">
    <location>
        <position position="185"/>
    </location>
    <ligand>
        <name>substrate</name>
    </ligand>
</feature>
<gene>
    <name evidence="18" type="ORF">TH606_09605</name>
</gene>
<keyword evidence="7 13" id="KW-0479">Metal-binding</keyword>
<feature type="binding site" evidence="15">
    <location>
        <position position="171"/>
    </location>
    <ligand>
        <name>NADP(+)</name>
        <dbReference type="ChEBI" id="CHEBI:58349"/>
    </ligand>
</feature>
<keyword evidence="9 13" id="KW-0862">Zinc</keyword>
<comment type="catalytic activity">
    <reaction evidence="13">
        <text>2,5-diamino-6-hydroxy-4-(5-phosphoribosylamino)-pyrimidine + H2O + H(+) = 5-amino-6-(5-phospho-D-ribosylamino)uracil + NH4(+)</text>
        <dbReference type="Rhea" id="RHEA:21868"/>
        <dbReference type="ChEBI" id="CHEBI:15377"/>
        <dbReference type="ChEBI" id="CHEBI:15378"/>
        <dbReference type="ChEBI" id="CHEBI:28938"/>
        <dbReference type="ChEBI" id="CHEBI:58453"/>
        <dbReference type="ChEBI" id="CHEBI:58614"/>
        <dbReference type="EC" id="3.5.4.26"/>
    </reaction>
</comment>
<dbReference type="SUPFAM" id="SSF53927">
    <property type="entry name" value="Cytidine deaminase-like"/>
    <property type="match status" value="1"/>
</dbReference>
<feature type="binding site" evidence="15">
    <location>
        <position position="208"/>
    </location>
    <ligand>
        <name>substrate</name>
    </ligand>
</feature>
<feature type="active site" description="Proton donor" evidence="14">
    <location>
        <position position="54"/>
    </location>
</feature>
<comment type="catalytic activity">
    <reaction evidence="13">
        <text>5-amino-6-(5-phospho-D-ribitylamino)uracil + NADP(+) = 5-amino-6-(5-phospho-D-ribosylamino)uracil + NADPH + H(+)</text>
        <dbReference type="Rhea" id="RHEA:17845"/>
        <dbReference type="ChEBI" id="CHEBI:15378"/>
        <dbReference type="ChEBI" id="CHEBI:57783"/>
        <dbReference type="ChEBI" id="CHEBI:58349"/>
        <dbReference type="ChEBI" id="CHEBI:58421"/>
        <dbReference type="ChEBI" id="CHEBI:58453"/>
        <dbReference type="EC" id="1.1.1.193"/>
    </reaction>
</comment>
<dbReference type="GO" id="GO:0008270">
    <property type="term" value="F:zinc ion binding"/>
    <property type="evidence" value="ECO:0007669"/>
    <property type="project" value="InterPro"/>
</dbReference>
<dbReference type="Gene3D" id="3.40.430.10">
    <property type="entry name" value="Dihydrofolate Reductase, subunit A"/>
    <property type="match status" value="1"/>
</dbReference>
<evidence type="ECO:0000256" key="13">
    <source>
        <dbReference type="PIRNR" id="PIRNR006769"/>
    </source>
</evidence>
<comment type="similarity">
    <text evidence="5 13">In the C-terminal section; belongs to the HTP reductase family.</text>
</comment>
<keyword evidence="11 13" id="KW-0560">Oxidoreductase</keyword>
<evidence type="ECO:0000256" key="6">
    <source>
        <dbReference type="ARBA" id="ARBA00022619"/>
    </source>
</evidence>
<feature type="binding site" evidence="16">
    <location>
        <position position="86"/>
    </location>
    <ligand>
        <name>Zn(2+)</name>
        <dbReference type="ChEBI" id="CHEBI:29105"/>
        <note>catalytic</note>
    </ligand>
</feature>
<dbReference type="PROSITE" id="PS00903">
    <property type="entry name" value="CYT_DCMP_DEAMINASES_1"/>
    <property type="match status" value="1"/>
</dbReference>
<dbReference type="InterPro" id="IPR016193">
    <property type="entry name" value="Cytidine_deaminase-like"/>
</dbReference>
<feature type="binding site" evidence="15">
    <location>
        <position position="169"/>
    </location>
    <ligand>
        <name>NADP(+)</name>
        <dbReference type="ChEBI" id="CHEBI:58349"/>
    </ligand>
</feature>
<keyword evidence="6 13" id="KW-0686">Riboflavin biosynthesis</keyword>
<dbReference type="FunFam" id="3.40.140.10:FF:000025">
    <property type="entry name" value="Riboflavin biosynthesis protein RibD"/>
    <property type="match status" value="1"/>
</dbReference>
<evidence type="ECO:0000256" key="7">
    <source>
        <dbReference type="ARBA" id="ARBA00022723"/>
    </source>
</evidence>
<feature type="binding site" evidence="16">
    <location>
        <position position="52"/>
    </location>
    <ligand>
        <name>Zn(2+)</name>
        <dbReference type="ChEBI" id="CHEBI:29105"/>
        <note>catalytic</note>
    </ligand>
</feature>
<comment type="function">
    <text evidence="1 13">Converts 2,5-diamino-6-(ribosylamino)-4(3h)-pyrimidinone 5'-phosphate into 5-amino-6-(ribosylamino)-2,4(1h,3h)-pyrimidinedione 5'-phosphate.</text>
</comment>
<dbReference type="PANTHER" id="PTHR38011">
    <property type="entry name" value="DIHYDROFOLATE REDUCTASE FAMILY PROTEIN (AFU_ORTHOLOGUE AFUA_8G06820)"/>
    <property type="match status" value="1"/>
</dbReference>
<dbReference type="PIRSF" id="PIRSF006769">
    <property type="entry name" value="RibD"/>
    <property type="match status" value="1"/>
</dbReference>
<name>A0A177E686_9BACT</name>
<dbReference type="SUPFAM" id="SSF53597">
    <property type="entry name" value="Dihydrofolate reductase-like"/>
    <property type="match status" value="1"/>
</dbReference>
<sequence>MKNKDIYFMRIALKEGQKGLGFTSPNPPVGAVIVKNGEIISKGYHRQAGTPHAEIHALREAGNKAKGATIYVTLEPCNHHGKTPPCTQAILKAGIKRVVIGVRDPNPKAQGGAEFLKNQGLEVITGVLAEECAELCRFFLKSVRKKLPWVLAKAAMSLDGRIATRRGDSKWITGERARSYGHKLRTLCDAILVGKNTVLKDDPLLTCRLRRGKNPVRIILDSKLSLPVERKIFQNKDAQTIVACTEDAPLDKEKKLKENSVTVWRLPEKNGQVDLKALLRKALEHYILSILVEGGAEVHGSFFEQKLVDEVAFFYGPYVIGGATAPCAVGGKGPAKLEEASKLPQLSLKKLGDSFLIKGYLTLPFSLTP</sequence>
<dbReference type="EMBL" id="LSFI01000048">
    <property type="protein sequence ID" value="OAG26950.1"/>
    <property type="molecule type" value="Genomic_DNA"/>
</dbReference>
<dbReference type="InterPro" id="IPR024072">
    <property type="entry name" value="DHFR-like_dom_sf"/>
</dbReference>
<dbReference type="Gene3D" id="3.40.140.10">
    <property type="entry name" value="Cytidine Deaminase, domain 2"/>
    <property type="match status" value="1"/>
</dbReference>
<evidence type="ECO:0000256" key="15">
    <source>
        <dbReference type="PIRSR" id="PIRSR006769-2"/>
    </source>
</evidence>
<dbReference type="InterPro" id="IPR050765">
    <property type="entry name" value="Riboflavin_Biosynth_HTPR"/>
</dbReference>
<reference evidence="18 19" key="1">
    <citation type="submission" date="2016-02" db="EMBL/GenBank/DDBJ databases">
        <title>Draft genome sequence of Thermodesulfatator sp. S606.</title>
        <authorList>
            <person name="Lai Q."/>
            <person name="Cao J."/>
            <person name="Dupont S."/>
            <person name="Shao Z."/>
            <person name="Jebbar M."/>
            <person name="Alain K."/>
        </authorList>
    </citation>
    <scope>NUCLEOTIDE SEQUENCE [LARGE SCALE GENOMIC DNA]</scope>
    <source>
        <strain evidence="18 19">S606</strain>
    </source>
</reference>
<dbReference type="InterPro" id="IPR011549">
    <property type="entry name" value="RibD_C"/>
</dbReference>
<dbReference type="InterPro" id="IPR016192">
    <property type="entry name" value="APOBEC/CMP_deaminase_Zn-bd"/>
</dbReference>
<dbReference type="NCBIfam" id="TIGR00227">
    <property type="entry name" value="ribD_Cterm"/>
    <property type="match status" value="1"/>
</dbReference>
<evidence type="ECO:0000256" key="12">
    <source>
        <dbReference type="ARBA" id="ARBA00023268"/>
    </source>
</evidence>
<keyword evidence="12" id="KW-0511">Multifunctional enzyme</keyword>
<dbReference type="Pfam" id="PF01872">
    <property type="entry name" value="RibD_C"/>
    <property type="match status" value="1"/>
</dbReference>
<evidence type="ECO:0000256" key="2">
    <source>
        <dbReference type="ARBA" id="ARBA00004882"/>
    </source>
</evidence>
<feature type="binding site" evidence="15">
    <location>
        <position position="201"/>
    </location>
    <ligand>
        <name>NADP(+)</name>
        <dbReference type="ChEBI" id="CHEBI:58349"/>
    </ligand>
</feature>
<feature type="binding site" evidence="16">
    <location>
        <position position="77"/>
    </location>
    <ligand>
        <name>Zn(2+)</name>
        <dbReference type="ChEBI" id="CHEBI:29105"/>
        <note>catalytic</note>
    </ligand>
</feature>
<dbReference type="OrthoDB" id="9800865at2"/>
<dbReference type="PANTHER" id="PTHR38011:SF7">
    <property type="entry name" value="2,5-DIAMINO-6-RIBOSYLAMINO-4(3H)-PYRIMIDINONE 5'-PHOSPHATE REDUCTASE"/>
    <property type="match status" value="1"/>
</dbReference>
<feature type="binding site" evidence="15">
    <location>
        <position position="205"/>
    </location>
    <ligand>
        <name>substrate</name>
    </ligand>
</feature>
<dbReference type="InterPro" id="IPR002125">
    <property type="entry name" value="CMP_dCMP_dom"/>
</dbReference>
<evidence type="ECO:0000256" key="16">
    <source>
        <dbReference type="PIRSR" id="PIRSR006769-3"/>
    </source>
</evidence>
<feature type="binding site" evidence="15">
    <location>
        <position position="222"/>
    </location>
    <ligand>
        <name>NADP(+)</name>
        <dbReference type="ChEBI" id="CHEBI:58349"/>
    </ligand>
</feature>
<dbReference type="GO" id="GO:0050661">
    <property type="term" value="F:NADP binding"/>
    <property type="evidence" value="ECO:0007669"/>
    <property type="project" value="InterPro"/>
</dbReference>
<accession>A0A177E686</accession>
<evidence type="ECO:0000256" key="1">
    <source>
        <dbReference type="ARBA" id="ARBA00002151"/>
    </source>
</evidence>
<dbReference type="InterPro" id="IPR004794">
    <property type="entry name" value="Eubact_RibD"/>
</dbReference>
<evidence type="ECO:0000256" key="4">
    <source>
        <dbReference type="ARBA" id="ARBA00005259"/>
    </source>
</evidence>
<feature type="binding site" evidence="15">
    <location>
        <begin position="295"/>
        <end position="301"/>
    </location>
    <ligand>
        <name>NADP(+)</name>
        <dbReference type="ChEBI" id="CHEBI:58349"/>
    </ligand>
</feature>
<dbReference type="Proteomes" id="UP000076964">
    <property type="component" value="Unassembled WGS sequence"/>
</dbReference>